<sequence>SYDKAYDTFLNLSSSYNFLVPKDPSIFQNRVDSDDGSLVVLPVRLYFVYQNKEITFLITTKQLIILDPDREKYTDVTKKIINWEIKYSNIIILLDLDKWNIIKKDSSFLEYQQKIQEYLKALEDNEQKRIQNAITEIEILNYLKENKDIARKFKQILDNDHLPYIKQHRPDIVASWKYYQEFEKMCEELDENN</sequence>
<evidence type="ECO:0000313" key="1">
    <source>
        <dbReference type="EMBL" id="EAK3155558.1"/>
    </source>
</evidence>
<name>A0A5T0T8X8_CAMJU</name>
<feature type="non-terminal residue" evidence="1">
    <location>
        <position position="1"/>
    </location>
</feature>
<accession>A0A5T0T8X8</accession>
<dbReference type="InterPro" id="IPR021353">
    <property type="entry name" value="DUF2972"/>
</dbReference>
<gene>
    <name evidence="1" type="ORF">DDC21_08805</name>
</gene>
<comment type="caution">
    <text evidence="1">The sequence shown here is derived from an EMBL/GenBank/DDBJ whole genome shotgun (WGS) entry which is preliminary data.</text>
</comment>
<dbReference type="Pfam" id="PF11186">
    <property type="entry name" value="DUF2972"/>
    <property type="match status" value="1"/>
</dbReference>
<dbReference type="AlphaFoldDB" id="A0A5T0T8X8"/>
<organism evidence="1">
    <name type="scientific">Campylobacter jejuni</name>
    <dbReference type="NCBI Taxonomy" id="197"/>
    <lineage>
        <taxon>Bacteria</taxon>
        <taxon>Pseudomonadati</taxon>
        <taxon>Campylobacterota</taxon>
        <taxon>Epsilonproteobacteria</taxon>
        <taxon>Campylobacterales</taxon>
        <taxon>Campylobacteraceae</taxon>
        <taxon>Campylobacter</taxon>
    </lineage>
</organism>
<dbReference type="EMBL" id="AACFES010000038">
    <property type="protein sequence ID" value="EAK3155558.1"/>
    <property type="molecule type" value="Genomic_DNA"/>
</dbReference>
<reference evidence="1" key="1">
    <citation type="submission" date="2018-06" db="EMBL/GenBank/DDBJ databases">
        <authorList>
            <consortium name="NARMS: The National Antimicrobial Resistance Monitoring System"/>
        </authorList>
    </citation>
    <scope>NUCLEOTIDE SEQUENCE</scope>
    <source>
        <strain evidence="1">FSIS11809188</strain>
    </source>
</reference>
<proteinExistence type="predicted"/>
<protein>
    <submittedName>
        <fullName evidence="1">DUF2972 domain-containing protein</fullName>
    </submittedName>
</protein>